<dbReference type="InterPro" id="IPR012340">
    <property type="entry name" value="NA-bd_OB-fold"/>
</dbReference>
<evidence type="ECO:0000256" key="1">
    <source>
        <dbReference type="ARBA" id="ARBA00005690"/>
    </source>
</evidence>
<dbReference type="EMBL" id="JAGKQM010000005">
    <property type="protein sequence ID" value="KAH0926182.1"/>
    <property type="molecule type" value="Genomic_DNA"/>
</dbReference>
<dbReference type="CDD" id="cd04476">
    <property type="entry name" value="RPA1_DBD_C"/>
    <property type="match status" value="1"/>
</dbReference>
<keyword evidence="3" id="KW-0863">Zinc-finger</keyword>
<organism evidence="8 9">
    <name type="scientific">Brassica napus</name>
    <name type="common">Rape</name>
    <dbReference type="NCBI Taxonomy" id="3708"/>
    <lineage>
        <taxon>Eukaryota</taxon>
        <taxon>Viridiplantae</taxon>
        <taxon>Streptophyta</taxon>
        <taxon>Embryophyta</taxon>
        <taxon>Tracheophyta</taxon>
        <taxon>Spermatophyta</taxon>
        <taxon>Magnoliopsida</taxon>
        <taxon>eudicotyledons</taxon>
        <taxon>Gunneridae</taxon>
        <taxon>Pentapetalae</taxon>
        <taxon>rosids</taxon>
        <taxon>malvids</taxon>
        <taxon>Brassicales</taxon>
        <taxon>Brassicaceae</taxon>
        <taxon>Brassiceae</taxon>
        <taxon>Brassica</taxon>
    </lineage>
</organism>
<dbReference type="Pfam" id="PF02721">
    <property type="entry name" value="DUF223"/>
    <property type="match status" value="1"/>
</dbReference>
<dbReference type="InterPro" id="IPR047192">
    <property type="entry name" value="Euk_RPA1_DBD_C"/>
</dbReference>
<evidence type="ECO:0008006" key="10">
    <source>
        <dbReference type="Google" id="ProtNLM"/>
    </source>
</evidence>
<gene>
    <name evidence="8" type="ORF">HID58_018438</name>
</gene>
<evidence type="ECO:0000256" key="3">
    <source>
        <dbReference type="ARBA" id="ARBA00022771"/>
    </source>
</evidence>
<dbReference type="InterPro" id="IPR013955">
    <property type="entry name" value="Rep_factor-A_C"/>
</dbReference>
<keyword evidence="5" id="KW-0238">DNA-binding</keyword>
<protein>
    <recommendedName>
        <fullName evidence="10">Replication factor A C-terminal domain-containing protein</fullName>
    </recommendedName>
</protein>
<dbReference type="CDD" id="cd04481">
    <property type="entry name" value="RPA1_DBD_B_like"/>
    <property type="match status" value="1"/>
</dbReference>
<keyword evidence="9" id="KW-1185">Reference proteome</keyword>
<dbReference type="Pfam" id="PF08646">
    <property type="entry name" value="Rep_fac-A_C"/>
    <property type="match status" value="1"/>
</dbReference>
<dbReference type="InterPro" id="IPR003871">
    <property type="entry name" value="RFA1B/D_OB_1st"/>
</dbReference>
<evidence type="ECO:0000256" key="2">
    <source>
        <dbReference type="ARBA" id="ARBA00022723"/>
    </source>
</evidence>
<dbReference type="Proteomes" id="UP000824890">
    <property type="component" value="Unassembled WGS sequence"/>
</dbReference>
<feature type="domain" description="Replication protein A 70 kDa DNA-binding subunit B/D first OB fold" evidence="6">
    <location>
        <begin position="3"/>
        <end position="46"/>
    </location>
</feature>
<evidence type="ECO:0000256" key="4">
    <source>
        <dbReference type="ARBA" id="ARBA00022833"/>
    </source>
</evidence>
<reference evidence="8 9" key="1">
    <citation type="submission" date="2021-05" db="EMBL/GenBank/DDBJ databases">
        <title>Genome Assembly of Synthetic Allotetraploid Brassica napus Reveals Homoeologous Exchanges between Subgenomes.</title>
        <authorList>
            <person name="Davis J.T."/>
        </authorList>
    </citation>
    <scope>NUCLEOTIDE SEQUENCE [LARGE SCALE GENOMIC DNA]</scope>
    <source>
        <strain evidence="9">cv. Da-Ae</strain>
        <tissue evidence="8">Seedling</tissue>
    </source>
</reference>
<name>A0ABQ8DB22_BRANA</name>
<dbReference type="SUPFAM" id="SSF50249">
    <property type="entry name" value="Nucleic acid-binding proteins"/>
    <property type="match status" value="2"/>
</dbReference>
<comment type="caution">
    <text evidence="8">The sequence shown here is derived from an EMBL/GenBank/DDBJ whole genome shotgun (WGS) entry which is preliminary data.</text>
</comment>
<evidence type="ECO:0000256" key="5">
    <source>
        <dbReference type="ARBA" id="ARBA00023125"/>
    </source>
</evidence>
<dbReference type="PANTHER" id="PTHR47165:SF4">
    <property type="entry name" value="OS03G0429900 PROTEIN"/>
    <property type="match status" value="1"/>
</dbReference>
<dbReference type="PANTHER" id="PTHR47165">
    <property type="entry name" value="OS03G0429900 PROTEIN"/>
    <property type="match status" value="1"/>
</dbReference>
<sequence>LVPCKEICHIYVQIIHLWKNYIAADRYIIELVLCDAFGDKIHASISIIQSGGAYRTSKHAYLIEFVRNTSVCVCDFLPRALTGFEPVAFRDIFDGLVNTKYLVDVIGQIVGVSHLEIVSFNEKDTEKITLELQNQLSDRLTVHLLGKYAIFVHDATQNVIQEKSIICVIRFGKIGLFKDSVSTAYGFTDVSLNPGMVEVERLADSIGGSKPYCPIPELYGKFRFFKPIIQKSIIEVKEMLYLTLFTDSTITLCLLDIQRERYIVMCTIAAIDYDMGWYYLSCKICWKRVLLVPSDHMVYGIQKSQIKKKYYCANCNNYRPQLLPRYNLQLAVLDNTGHAKFLLLDNLAEELFGISCGVLYGSSADQIEDPVVVHSVLSKLIGGTYFCKIVIEEQNFLFNCQTFKVLEIIPTYEF</sequence>
<feature type="non-terminal residue" evidence="8">
    <location>
        <position position="1"/>
    </location>
</feature>
<accession>A0ABQ8DB22</accession>
<comment type="similarity">
    <text evidence="1">Belongs to the replication factor A protein 1 family.</text>
</comment>
<dbReference type="CDD" id="cd04480">
    <property type="entry name" value="RPA1_DBD_A_like"/>
    <property type="match status" value="1"/>
</dbReference>
<proteinExistence type="inferred from homology"/>
<keyword evidence="4" id="KW-0862">Zinc</keyword>
<dbReference type="Gene3D" id="2.40.50.140">
    <property type="entry name" value="Nucleic acid-binding proteins"/>
    <property type="match status" value="2"/>
</dbReference>
<evidence type="ECO:0000313" key="8">
    <source>
        <dbReference type="EMBL" id="KAH0926182.1"/>
    </source>
</evidence>
<evidence type="ECO:0000313" key="9">
    <source>
        <dbReference type="Proteomes" id="UP000824890"/>
    </source>
</evidence>
<evidence type="ECO:0000259" key="6">
    <source>
        <dbReference type="Pfam" id="PF02721"/>
    </source>
</evidence>
<feature type="domain" description="Replication factor A C-terminal" evidence="7">
    <location>
        <begin position="264"/>
        <end position="396"/>
    </location>
</feature>
<keyword evidence="2" id="KW-0479">Metal-binding</keyword>
<evidence type="ECO:0000259" key="7">
    <source>
        <dbReference type="Pfam" id="PF08646"/>
    </source>
</evidence>